<dbReference type="AlphaFoldDB" id="A0A1Y3BI22"/>
<comment type="caution">
    <text evidence="2">The sequence shown here is derived from an EMBL/GenBank/DDBJ whole genome shotgun (WGS) entry which is preliminary data.</text>
</comment>
<feature type="compositionally biased region" description="Basic and acidic residues" evidence="1">
    <location>
        <begin position="81"/>
        <end position="91"/>
    </location>
</feature>
<feature type="compositionally biased region" description="Low complexity" evidence="1">
    <location>
        <begin position="96"/>
        <end position="118"/>
    </location>
</feature>
<dbReference type="Proteomes" id="UP000194236">
    <property type="component" value="Unassembled WGS sequence"/>
</dbReference>
<evidence type="ECO:0000313" key="3">
    <source>
        <dbReference type="Proteomes" id="UP000194236"/>
    </source>
</evidence>
<feature type="compositionally biased region" description="Polar residues" evidence="1">
    <location>
        <begin position="54"/>
        <end position="64"/>
    </location>
</feature>
<gene>
    <name evidence="2" type="ORF">BLA29_006022</name>
</gene>
<organism evidence="2 3">
    <name type="scientific">Euroglyphus maynei</name>
    <name type="common">Mayne's house dust mite</name>
    <dbReference type="NCBI Taxonomy" id="6958"/>
    <lineage>
        <taxon>Eukaryota</taxon>
        <taxon>Metazoa</taxon>
        <taxon>Ecdysozoa</taxon>
        <taxon>Arthropoda</taxon>
        <taxon>Chelicerata</taxon>
        <taxon>Arachnida</taxon>
        <taxon>Acari</taxon>
        <taxon>Acariformes</taxon>
        <taxon>Sarcoptiformes</taxon>
        <taxon>Astigmata</taxon>
        <taxon>Psoroptidia</taxon>
        <taxon>Analgoidea</taxon>
        <taxon>Pyroglyphidae</taxon>
        <taxon>Pyroglyphinae</taxon>
        <taxon>Euroglyphus</taxon>
    </lineage>
</organism>
<feature type="region of interest" description="Disordered" evidence="1">
    <location>
        <begin position="39"/>
        <end position="134"/>
    </location>
</feature>
<proteinExistence type="predicted"/>
<sequence>MPIAGGLGVANKLAGAALGRGSDKRDIVASSVNGEIAQEGVGKNNIADFRGSDAHTTQNNSAENNENKPKNRGKRFANLDNQRRSELEKLRKIARSRNNAQRSNNSLSSNVNPPSSYDTSDKKTSDEPYVNLSEDEKKTTYLHAINDTLDKIGGDNSIPQHARRNAHNAKIGMEIVIPVDIDGFKLANTFFIPDTPGSKKGVLVNLNAEKKSYIYIDKPSDVPMNLDSNFNNNNIKVYAGLGVGFEPTYLDGSGLLWVATKSTDKHFNEKFNKENNKPMSIYDLSENLADSAKEKYVNQPNINHNKYVVEKAISGSKLPTPDISASPTPYSLRYKWASLRISQYLRSVANPFSTLGGQVQLVLSGINNDSIQDTDEKIKKAEYIGSWVDSTVGTVVSFSPAGIVLNVGQSVAGITADLTEGKTPDPLDTAGLVMSCFP</sequence>
<accession>A0A1Y3BI22</accession>
<keyword evidence="3" id="KW-1185">Reference proteome</keyword>
<name>A0A1Y3BI22_EURMA</name>
<protein>
    <submittedName>
        <fullName evidence="2">Uncharacterized protein</fullName>
    </submittedName>
</protein>
<evidence type="ECO:0000313" key="2">
    <source>
        <dbReference type="EMBL" id="OTF79463.1"/>
    </source>
</evidence>
<dbReference type="EMBL" id="MUJZ01022983">
    <property type="protein sequence ID" value="OTF79463.1"/>
    <property type="molecule type" value="Genomic_DNA"/>
</dbReference>
<evidence type="ECO:0000256" key="1">
    <source>
        <dbReference type="SAM" id="MobiDB-lite"/>
    </source>
</evidence>
<reference evidence="2 3" key="1">
    <citation type="submission" date="2017-03" db="EMBL/GenBank/DDBJ databases">
        <title>Genome Survey of Euroglyphus maynei.</title>
        <authorList>
            <person name="Arlian L.G."/>
            <person name="Morgan M.S."/>
            <person name="Rider S.D."/>
        </authorList>
    </citation>
    <scope>NUCLEOTIDE SEQUENCE [LARGE SCALE GENOMIC DNA]</scope>
    <source>
        <strain evidence="2">Arlian Lab</strain>
        <tissue evidence="2">Whole body</tissue>
    </source>
</reference>
<feature type="non-terminal residue" evidence="2">
    <location>
        <position position="438"/>
    </location>
</feature>